<dbReference type="SUPFAM" id="SSF52833">
    <property type="entry name" value="Thioredoxin-like"/>
    <property type="match status" value="1"/>
</dbReference>
<dbReference type="AlphaFoldDB" id="A0A100JYJ8"/>
<evidence type="ECO:0000256" key="2">
    <source>
        <dbReference type="SAM" id="SignalP"/>
    </source>
</evidence>
<reference evidence="5" key="3">
    <citation type="submission" date="2016-02" db="EMBL/GenBank/DDBJ databases">
        <title>Draft genome of pathogenic Streptomyces sp. in Japan.</title>
        <authorList>
            <person name="Tomihama T."/>
            <person name="Ikenaga M."/>
            <person name="Sakai M."/>
            <person name="Okubo T."/>
            <person name="Ikeda S."/>
        </authorList>
    </citation>
    <scope>NUCLEOTIDE SEQUENCE [LARGE SCALE GENOMIC DNA]</scope>
    <source>
        <strain evidence="5">S58</strain>
    </source>
</reference>
<proteinExistence type="predicted"/>
<protein>
    <submittedName>
        <fullName evidence="4">Soluble secreted antigen MPT53</fullName>
    </submittedName>
</protein>
<dbReference type="OrthoDB" id="9790194at2"/>
<sequence length="131" mass="13225">MRARSRFPAVLAAALFAVTGCSSDGGTGSGGAAQVAPSKTASAEQESADSGEDGAAQAPQALWFTGTTVDGKPFDAKTLAGKPAVLWFRAPWCPKCRAQAAETAKVATDYQGKPTSLASTPASVGTGCHFM</sequence>
<dbReference type="GO" id="GO:0016209">
    <property type="term" value="F:antioxidant activity"/>
    <property type="evidence" value="ECO:0007669"/>
    <property type="project" value="InterPro"/>
</dbReference>
<dbReference type="RefSeq" id="WP_059084950.1">
    <property type="nucleotide sequence ID" value="NZ_BCMM01000076.1"/>
</dbReference>
<dbReference type="Pfam" id="PF00578">
    <property type="entry name" value="AhpC-TSA"/>
    <property type="match status" value="1"/>
</dbReference>
<dbReference type="Gene3D" id="3.40.30.10">
    <property type="entry name" value="Glutaredoxin"/>
    <property type="match status" value="1"/>
</dbReference>
<feature type="signal peptide" evidence="2">
    <location>
        <begin position="1"/>
        <end position="23"/>
    </location>
</feature>
<evidence type="ECO:0000313" key="4">
    <source>
        <dbReference type="EMBL" id="GAQ68036.1"/>
    </source>
</evidence>
<organism evidence="4 5">
    <name type="scientific">Streptomyces scabiei</name>
    <dbReference type="NCBI Taxonomy" id="1930"/>
    <lineage>
        <taxon>Bacteria</taxon>
        <taxon>Bacillati</taxon>
        <taxon>Actinomycetota</taxon>
        <taxon>Actinomycetes</taxon>
        <taxon>Kitasatosporales</taxon>
        <taxon>Streptomycetaceae</taxon>
        <taxon>Streptomyces</taxon>
    </lineage>
</organism>
<dbReference type="Proteomes" id="UP000067448">
    <property type="component" value="Unassembled WGS sequence"/>
</dbReference>
<feature type="region of interest" description="Disordered" evidence="1">
    <location>
        <begin position="25"/>
        <end position="60"/>
    </location>
</feature>
<keyword evidence="2" id="KW-0732">Signal</keyword>
<evidence type="ECO:0000259" key="3">
    <source>
        <dbReference type="Pfam" id="PF00578"/>
    </source>
</evidence>
<evidence type="ECO:0000313" key="5">
    <source>
        <dbReference type="Proteomes" id="UP000067448"/>
    </source>
</evidence>
<dbReference type="EMBL" id="BCMM01000076">
    <property type="protein sequence ID" value="GAQ68036.1"/>
    <property type="molecule type" value="Genomic_DNA"/>
</dbReference>
<reference evidence="5" key="1">
    <citation type="submission" date="2015-11" db="EMBL/GenBank/DDBJ databases">
        <authorList>
            <consortium name="Cross-ministerial Strategic Innovation Promotion Program (SIP) consortium"/>
            <person name="Tomihama T."/>
            <person name="Ikenaga M."/>
            <person name="Sakai M."/>
            <person name="Okubo T."/>
            <person name="Ikeda S."/>
        </authorList>
    </citation>
    <scope>NUCLEOTIDE SEQUENCE [LARGE SCALE GENOMIC DNA]</scope>
    <source>
        <strain evidence="5">S58</strain>
    </source>
</reference>
<reference evidence="4 5" key="2">
    <citation type="journal article" date="2016" name="Genome Announc.">
        <title>Draft Genome Sequences of Streptomyces scabiei S58, Streptomyces turgidiscabies T45, and Streptomyces acidiscabies a10, the Pathogens of Potato Common Scab, Isolated in Japan.</title>
        <authorList>
            <person name="Tomihama T."/>
            <person name="Nishi Y."/>
            <person name="Sakai M."/>
            <person name="Ikenaga M."/>
            <person name="Okubo T."/>
            <person name="Ikeda S."/>
        </authorList>
    </citation>
    <scope>NUCLEOTIDE SEQUENCE [LARGE SCALE GENOMIC DNA]</scope>
    <source>
        <strain evidence="4 5">S58</strain>
    </source>
</reference>
<dbReference type="PROSITE" id="PS51257">
    <property type="entry name" value="PROKAR_LIPOPROTEIN"/>
    <property type="match status" value="1"/>
</dbReference>
<accession>A0A100JYJ8</accession>
<dbReference type="GO" id="GO:0016491">
    <property type="term" value="F:oxidoreductase activity"/>
    <property type="evidence" value="ECO:0007669"/>
    <property type="project" value="InterPro"/>
</dbReference>
<dbReference type="InterPro" id="IPR036249">
    <property type="entry name" value="Thioredoxin-like_sf"/>
</dbReference>
<evidence type="ECO:0000256" key="1">
    <source>
        <dbReference type="SAM" id="MobiDB-lite"/>
    </source>
</evidence>
<feature type="chain" id="PRO_5007088910" evidence="2">
    <location>
        <begin position="24"/>
        <end position="131"/>
    </location>
</feature>
<dbReference type="InterPro" id="IPR000866">
    <property type="entry name" value="AhpC/TSA"/>
</dbReference>
<comment type="caution">
    <text evidence="4">The sequence shown here is derived from an EMBL/GenBank/DDBJ whole genome shotgun (WGS) entry which is preliminary data.</text>
</comment>
<name>A0A100JYJ8_STRSC</name>
<gene>
    <name evidence="4" type="ORF">SsS58_08495</name>
</gene>
<feature type="domain" description="Alkyl hydroperoxide reductase subunit C/ Thiol specific antioxidant" evidence="3">
    <location>
        <begin position="61"/>
        <end position="113"/>
    </location>
</feature>